<proteinExistence type="predicted"/>
<evidence type="ECO:0000313" key="3">
    <source>
        <dbReference type="EMBL" id="GII22071.1"/>
    </source>
</evidence>
<sequence>MEGTAGVVDWAQCVGDGPEAMAGRRLLLGEVNAAIDGAIAAGATEFLVNDGHAAMRNLAPDDLHGEATLITGWHRPTDMMEGLDDSFDAAFLVSYHGSMGSELGNMSHSFNPRAVAEARLNGQVVGESVINALVAAHYGVPVVLVTGDQTGCAETVDVLPDITTAVVKDSITRAAAASLHPRRACAVIRDAAERSLTTLDRVAGRPFPTPSTLEIHWRTPDMADMATWVRGIERTGPRTTEISDSDLLALYRRFIAAITLTRVVAEDV</sequence>
<keyword evidence="4" id="KW-1185">Reference proteome</keyword>
<evidence type="ECO:0000256" key="1">
    <source>
        <dbReference type="PIRSR" id="PIRSR015853-1"/>
    </source>
</evidence>
<dbReference type="SUPFAM" id="SSF63992">
    <property type="entry name" value="Dipeptide transport protein"/>
    <property type="match status" value="1"/>
</dbReference>
<feature type="binding site" evidence="2">
    <location>
        <position position="96"/>
    </location>
    <ligand>
        <name>Zn(2+)</name>
        <dbReference type="ChEBI" id="CHEBI:29105"/>
        <label>2</label>
    </ligand>
</feature>
<comment type="caution">
    <text evidence="3">The sequence shown here is derived from an EMBL/GenBank/DDBJ whole genome shotgun (WGS) entry which is preliminary data.</text>
</comment>
<dbReference type="PIRSF" id="PIRSF015853">
    <property type="entry name" value="Pep_DppA"/>
    <property type="match status" value="1"/>
</dbReference>
<feature type="binding site" evidence="2">
    <location>
        <position position="52"/>
    </location>
    <ligand>
        <name>Zn(2+)</name>
        <dbReference type="ChEBI" id="CHEBI:29105"/>
        <label>2</label>
    </ligand>
</feature>
<dbReference type="Gene3D" id="3.30.1360.130">
    <property type="entry name" value="Dipeptide transport protein"/>
    <property type="match status" value="1"/>
</dbReference>
<dbReference type="InterPro" id="IPR036177">
    <property type="entry name" value="Peptidase_M55_sf"/>
</dbReference>
<keyword evidence="2" id="KW-0862">Zinc</keyword>
<evidence type="ECO:0000313" key="4">
    <source>
        <dbReference type="Proteomes" id="UP000599074"/>
    </source>
</evidence>
<dbReference type="InterPro" id="IPR027476">
    <property type="entry name" value="DppA_N"/>
</dbReference>
<dbReference type="EMBL" id="BOON01000015">
    <property type="protein sequence ID" value="GII22071.1"/>
    <property type="molecule type" value="Genomic_DNA"/>
</dbReference>
<dbReference type="AlphaFoldDB" id="A0A8J3WZW4"/>
<gene>
    <name evidence="3" type="primary">dppA</name>
    <name evidence="3" type="ORF">Pme01_16680</name>
</gene>
<keyword evidence="2" id="KW-0479">Metal-binding</keyword>
<dbReference type="Pfam" id="PF04951">
    <property type="entry name" value="Peptidase_M55"/>
    <property type="match status" value="1"/>
</dbReference>
<name>A0A8J3WZW4_9ACTN</name>
<feature type="binding site" evidence="2">
    <location>
        <position position="127"/>
    </location>
    <ligand>
        <name>Zn(2+)</name>
        <dbReference type="ChEBI" id="CHEBI:29105"/>
        <label>2</label>
    </ligand>
</feature>
<reference evidence="3" key="1">
    <citation type="submission" date="2021-01" db="EMBL/GenBank/DDBJ databases">
        <title>Whole genome shotgun sequence of Planosporangium mesophilum NBRC 109066.</title>
        <authorList>
            <person name="Komaki H."/>
            <person name="Tamura T."/>
        </authorList>
    </citation>
    <scope>NUCLEOTIDE SEQUENCE</scope>
    <source>
        <strain evidence="3">NBRC 109066</strain>
    </source>
</reference>
<dbReference type="InterPro" id="IPR007035">
    <property type="entry name" value="Peptidase_M55"/>
</dbReference>
<evidence type="ECO:0000256" key="2">
    <source>
        <dbReference type="PIRSR" id="PIRSR015853-2"/>
    </source>
</evidence>
<dbReference type="CDD" id="cd08663">
    <property type="entry name" value="DAP_dppA_1"/>
    <property type="match status" value="1"/>
</dbReference>
<protein>
    <submittedName>
        <fullName evidence="3">D-aminopeptidase</fullName>
    </submittedName>
</protein>
<dbReference type="GO" id="GO:0046872">
    <property type="term" value="F:metal ion binding"/>
    <property type="evidence" value="ECO:0007669"/>
    <property type="project" value="UniProtKB-KW"/>
</dbReference>
<organism evidence="3 4">
    <name type="scientific">Planosporangium mesophilum</name>
    <dbReference type="NCBI Taxonomy" id="689768"/>
    <lineage>
        <taxon>Bacteria</taxon>
        <taxon>Bacillati</taxon>
        <taxon>Actinomycetota</taxon>
        <taxon>Actinomycetes</taxon>
        <taxon>Micromonosporales</taxon>
        <taxon>Micromonosporaceae</taxon>
        <taxon>Planosporangium</taxon>
    </lineage>
</organism>
<dbReference type="Proteomes" id="UP000599074">
    <property type="component" value="Unassembled WGS sequence"/>
</dbReference>
<accession>A0A8J3WZW4</accession>
<dbReference type="Gene3D" id="3.40.50.10780">
    <property type="entry name" value="Dipeptide transport protein"/>
    <property type="match status" value="1"/>
</dbReference>
<feature type="active site" description="Nucleophile" evidence="1">
    <location>
        <position position="108"/>
    </location>
</feature>